<keyword evidence="7" id="KW-1133">Transmembrane helix</keyword>
<dbReference type="STRING" id="53326.A0A016WQK5"/>
<evidence type="ECO:0000256" key="5">
    <source>
        <dbReference type="ARBA" id="ARBA00022729"/>
    </source>
</evidence>
<sequence length="103" mass="11897">MHASARLSVCRYSLNAKRLSLMVRKKPVSPTHLLVKWTEFLAEFQTLDNFIPAGNDLNFFQYFSLDVIGVLLLVVLIVMVIVYKTIALVLRTCCCWYRKEKKG</sequence>
<comment type="caution">
    <text evidence="8">The sequence shown here is derived from an EMBL/GenBank/DDBJ whole genome shotgun (WGS) entry which is preliminary data.</text>
</comment>
<dbReference type="EMBL" id="JARK01000152">
    <property type="protein sequence ID" value="EYC41896.1"/>
    <property type="molecule type" value="Genomic_DNA"/>
</dbReference>
<name>A0A016WQK5_9BILA</name>
<dbReference type="OrthoDB" id="416356at2759"/>
<proteinExistence type="inferred from homology"/>
<evidence type="ECO:0000256" key="2">
    <source>
        <dbReference type="ARBA" id="ARBA00012544"/>
    </source>
</evidence>
<reference evidence="9" key="1">
    <citation type="journal article" date="2015" name="Nat. Genet.">
        <title>The genome and transcriptome of the zoonotic hookworm Ancylostoma ceylanicum identify infection-specific gene families.</title>
        <authorList>
            <person name="Schwarz E.M."/>
            <person name="Hu Y."/>
            <person name="Antoshechkin I."/>
            <person name="Miller M.M."/>
            <person name="Sternberg P.W."/>
            <person name="Aroian R.V."/>
        </authorList>
    </citation>
    <scope>NUCLEOTIDE SEQUENCE</scope>
    <source>
        <strain evidence="9">HY135</strain>
    </source>
</reference>
<dbReference type="GO" id="GO:0015020">
    <property type="term" value="F:glucuronosyltransferase activity"/>
    <property type="evidence" value="ECO:0007669"/>
    <property type="project" value="UniProtKB-EC"/>
</dbReference>
<keyword evidence="9" id="KW-1185">Reference proteome</keyword>
<evidence type="ECO:0000256" key="6">
    <source>
        <dbReference type="ARBA" id="ARBA00047475"/>
    </source>
</evidence>
<evidence type="ECO:0000313" key="8">
    <source>
        <dbReference type="EMBL" id="EYC41896.1"/>
    </source>
</evidence>
<dbReference type="EC" id="2.4.1.17" evidence="2"/>
<evidence type="ECO:0000256" key="7">
    <source>
        <dbReference type="SAM" id="Phobius"/>
    </source>
</evidence>
<keyword evidence="5" id="KW-0732">Signal</keyword>
<feature type="transmembrane region" description="Helical" evidence="7">
    <location>
        <begin position="59"/>
        <end position="83"/>
    </location>
</feature>
<evidence type="ECO:0000313" key="9">
    <source>
        <dbReference type="Proteomes" id="UP000024635"/>
    </source>
</evidence>
<dbReference type="InterPro" id="IPR002213">
    <property type="entry name" value="UDP_glucos_trans"/>
</dbReference>
<evidence type="ECO:0000256" key="4">
    <source>
        <dbReference type="ARBA" id="ARBA00022679"/>
    </source>
</evidence>
<comment type="similarity">
    <text evidence="1">Belongs to the UDP-glycosyltransferase family.</text>
</comment>
<keyword evidence="7" id="KW-0472">Membrane</keyword>
<dbReference type="Pfam" id="PF00201">
    <property type="entry name" value="UDPGT"/>
    <property type="match status" value="1"/>
</dbReference>
<comment type="catalytic activity">
    <reaction evidence="6">
        <text>glucuronate acceptor + UDP-alpha-D-glucuronate = acceptor beta-D-glucuronoside + UDP + H(+)</text>
        <dbReference type="Rhea" id="RHEA:21032"/>
        <dbReference type="ChEBI" id="CHEBI:15378"/>
        <dbReference type="ChEBI" id="CHEBI:58052"/>
        <dbReference type="ChEBI" id="CHEBI:58223"/>
        <dbReference type="ChEBI" id="CHEBI:132367"/>
        <dbReference type="ChEBI" id="CHEBI:132368"/>
        <dbReference type="EC" id="2.4.1.17"/>
    </reaction>
</comment>
<accession>A0A016WQK5</accession>
<keyword evidence="3" id="KW-0328">Glycosyltransferase</keyword>
<dbReference type="PANTHER" id="PTHR48043">
    <property type="entry name" value="EG:EG0003.4 PROTEIN-RELATED"/>
    <property type="match status" value="1"/>
</dbReference>
<dbReference type="PANTHER" id="PTHR48043:SF145">
    <property type="entry name" value="FI06409P-RELATED"/>
    <property type="match status" value="1"/>
</dbReference>
<dbReference type="Proteomes" id="UP000024635">
    <property type="component" value="Unassembled WGS sequence"/>
</dbReference>
<evidence type="ECO:0000256" key="3">
    <source>
        <dbReference type="ARBA" id="ARBA00022676"/>
    </source>
</evidence>
<gene>
    <name evidence="8" type="primary">Acey_s0552.g3348</name>
    <name evidence="8" type="ORF">Y032_0552g3348</name>
</gene>
<dbReference type="AlphaFoldDB" id="A0A016WQK5"/>
<protein>
    <recommendedName>
        <fullName evidence="2">glucuronosyltransferase</fullName>
        <ecNumber evidence="2">2.4.1.17</ecNumber>
    </recommendedName>
</protein>
<evidence type="ECO:0000256" key="1">
    <source>
        <dbReference type="ARBA" id="ARBA00009995"/>
    </source>
</evidence>
<dbReference type="InterPro" id="IPR050271">
    <property type="entry name" value="UDP-glycosyltransferase"/>
</dbReference>
<keyword evidence="7" id="KW-0812">Transmembrane</keyword>
<keyword evidence="4" id="KW-0808">Transferase</keyword>
<organism evidence="8 9">
    <name type="scientific">Ancylostoma ceylanicum</name>
    <dbReference type="NCBI Taxonomy" id="53326"/>
    <lineage>
        <taxon>Eukaryota</taxon>
        <taxon>Metazoa</taxon>
        <taxon>Ecdysozoa</taxon>
        <taxon>Nematoda</taxon>
        <taxon>Chromadorea</taxon>
        <taxon>Rhabditida</taxon>
        <taxon>Rhabditina</taxon>
        <taxon>Rhabditomorpha</taxon>
        <taxon>Strongyloidea</taxon>
        <taxon>Ancylostomatidae</taxon>
        <taxon>Ancylostomatinae</taxon>
        <taxon>Ancylostoma</taxon>
    </lineage>
</organism>